<sequence>MPDTIIHTIPDAYYGGAVPKKVPHKEAPEIGLIPGKPTKTPRKISPKVLFISAVSILFVAVVGGSVWYFTRGLREAPAVPTPAPEVTPTPPAVEVPPPAPEIPELPPALPPVAPPTLPAQPTATQDTDSDGLSDLEENLYGSQSSVPDTDNDGFLDGHEVFNLYNPSGIAPERLEAAGFAVRFISSTYRYEILYPKPWTIAGDIASREVIFQSATGESILVSVIDNPENTTARAYAASNFQSAEISDWTTNKAGLPGIFAKEGATLRGVFAGQGFIYVVLYGTAVEGAYKRTFEMMLNSVRIMN</sequence>
<feature type="compositionally biased region" description="Pro residues" evidence="1">
    <location>
        <begin position="79"/>
        <end position="118"/>
    </location>
</feature>
<organism evidence="3 4">
    <name type="scientific">Candidatus Uhrbacteria bacterium RIFCSPLOWO2_01_FULL_47_24</name>
    <dbReference type="NCBI Taxonomy" id="1802401"/>
    <lineage>
        <taxon>Bacteria</taxon>
        <taxon>Candidatus Uhriibacteriota</taxon>
    </lineage>
</organism>
<gene>
    <name evidence="3" type="ORF">A3B21_02290</name>
</gene>
<feature type="compositionally biased region" description="Acidic residues" evidence="1">
    <location>
        <begin position="127"/>
        <end position="137"/>
    </location>
</feature>
<evidence type="ECO:0008006" key="5">
    <source>
        <dbReference type="Google" id="ProtNLM"/>
    </source>
</evidence>
<dbReference type="AlphaFoldDB" id="A0A1F7UPF9"/>
<dbReference type="Proteomes" id="UP000176897">
    <property type="component" value="Unassembled WGS sequence"/>
</dbReference>
<dbReference type="InterPro" id="IPR018247">
    <property type="entry name" value="EF_Hand_1_Ca_BS"/>
</dbReference>
<dbReference type="EMBL" id="MGEJ01000014">
    <property type="protein sequence ID" value="OGL80180.1"/>
    <property type="molecule type" value="Genomic_DNA"/>
</dbReference>
<comment type="caution">
    <text evidence="3">The sequence shown here is derived from an EMBL/GenBank/DDBJ whole genome shotgun (WGS) entry which is preliminary data.</text>
</comment>
<proteinExistence type="predicted"/>
<keyword evidence="2" id="KW-0472">Membrane</keyword>
<reference evidence="3 4" key="1">
    <citation type="journal article" date="2016" name="Nat. Commun.">
        <title>Thousands of microbial genomes shed light on interconnected biogeochemical processes in an aquifer system.</title>
        <authorList>
            <person name="Anantharaman K."/>
            <person name="Brown C.T."/>
            <person name="Hug L.A."/>
            <person name="Sharon I."/>
            <person name="Castelle C.J."/>
            <person name="Probst A.J."/>
            <person name="Thomas B.C."/>
            <person name="Singh A."/>
            <person name="Wilkins M.J."/>
            <person name="Karaoz U."/>
            <person name="Brodie E.L."/>
            <person name="Williams K.H."/>
            <person name="Hubbard S.S."/>
            <person name="Banfield J.F."/>
        </authorList>
    </citation>
    <scope>NUCLEOTIDE SEQUENCE [LARGE SCALE GENOMIC DNA]</scope>
</reference>
<name>A0A1F7UPF9_9BACT</name>
<accession>A0A1F7UPF9</accession>
<dbReference type="PROSITE" id="PS00018">
    <property type="entry name" value="EF_HAND_1"/>
    <property type="match status" value="1"/>
</dbReference>
<feature type="region of interest" description="Disordered" evidence="1">
    <location>
        <begin position="79"/>
        <end position="152"/>
    </location>
</feature>
<dbReference type="STRING" id="1802401.A3B21_02290"/>
<evidence type="ECO:0000313" key="4">
    <source>
        <dbReference type="Proteomes" id="UP000176897"/>
    </source>
</evidence>
<keyword evidence="2" id="KW-0812">Transmembrane</keyword>
<evidence type="ECO:0000313" key="3">
    <source>
        <dbReference type="EMBL" id="OGL80180.1"/>
    </source>
</evidence>
<protein>
    <recommendedName>
        <fullName evidence="5">EF-hand domain-containing protein</fullName>
    </recommendedName>
</protein>
<feature type="transmembrane region" description="Helical" evidence="2">
    <location>
        <begin position="48"/>
        <end position="69"/>
    </location>
</feature>
<evidence type="ECO:0000256" key="1">
    <source>
        <dbReference type="SAM" id="MobiDB-lite"/>
    </source>
</evidence>
<evidence type="ECO:0000256" key="2">
    <source>
        <dbReference type="SAM" id="Phobius"/>
    </source>
</evidence>
<keyword evidence="2" id="KW-1133">Transmembrane helix</keyword>